<comment type="caution">
    <text evidence="3">The sequence shown here is derived from an EMBL/GenBank/DDBJ whole genome shotgun (WGS) entry which is preliminary data.</text>
</comment>
<accession>A0AAE1KY56</accession>
<keyword evidence="4" id="KW-1185">Reference proteome</keyword>
<organism evidence="3 4">
    <name type="scientific">Petrolisthes cinctipes</name>
    <name type="common">Flat porcelain crab</name>
    <dbReference type="NCBI Taxonomy" id="88211"/>
    <lineage>
        <taxon>Eukaryota</taxon>
        <taxon>Metazoa</taxon>
        <taxon>Ecdysozoa</taxon>
        <taxon>Arthropoda</taxon>
        <taxon>Crustacea</taxon>
        <taxon>Multicrustacea</taxon>
        <taxon>Malacostraca</taxon>
        <taxon>Eumalacostraca</taxon>
        <taxon>Eucarida</taxon>
        <taxon>Decapoda</taxon>
        <taxon>Pleocyemata</taxon>
        <taxon>Anomura</taxon>
        <taxon>Galatheoidea</taxon>
        <taxon>Porcellanidae</taxon>
        <taxon>Petrolisthes</taxon>
    </lineage>
</organism>
<dbReference type="InterPro" id="IPR001584">
    <property type="entry name" value="Integrase_cat-core"/>
</dbReference>
<dbReference type="PANTHER" id="PTHR37984">
    <property type="entry name" value="PROTEIN CBG26694"/>
    <property type="match status" value="1"/>
</dbReference>
<dbReference type="Gene3D" id="3.30.420.10">
    <property type="entry name" value="Ribonuclease H-like superfamily/Ribonuclease H"/>
    <property type="match status" value="1"/>
</dbReference>
<sequence length="425" mass="47914">MGKERVVGKVDGMVWEGNGTVYKPRGASEVFTTHMTTASSTMTPIALVFLLLATYTSAQGWHLSWFVGVTDEVQDDLWVWIDGRVADLQDKFQDVFDHTTVGDLGATHHIKLKPEVHPVVHAQRRVQEPIREKVRAHLDELVEQEVIAPVNEATDWFGRHGVPLTVVADSGTQFRSAEFTRFAREWNFEVVVSSPYYHQSNGKAENGVKTVKRMLQKCYLDNKDPMLAILEWRNTPSEQTGFSPAQRMFARRCRTPLPVSQELLLPEVDREGLAYDKHQQARKIQAAYYNCAIKPLPPLSTGNQVALQVPGSTSWVPGTVVRSLPHRAYEVESGSWRYKRNRRHLRPTLVPPATPPASRRPSCLRPRRLSFDTGSMGEAIDQHNCSGEPVTSPQTKSVPQYLPPPTPPLRRSSHKSKPPERYTAC</sequence>
<dbReference type="AlphaFoldDB" id="A0AAE1KY56"/>
<name>A0AAE1KY56_PETCI</name>
<dbReference type="InterPro" id="IPR036397">
    <property type="entry name" value="RNaseH_sf"/>
</dbReference>
<dbReference type="PROSITE" id="PS50994">
    <property type="entry name" value="INTEGRASE"/>
    <property type="match status" value="1"/>
</dbReference>
<evidence type="ECO:0000259" key="2">
    <source>
        <dbReference type="PROSITE" id="PS50994"/>
    </source>
</evidence>
<protein>
    <recommendedName>
        <fullName evidence="2">Integrase catalytic domain-containing protein</fullName>
    </recommendedName>
</protein>
<feature type="compositionally biased region" description="Polar residues" evidence="1">
    <location>
        <begin position="383"/>
        <end position="398"/>
    </location>
</feature>
<dbReference type="Proteomes" id="UP001286313">
    <property type="component" value="Unassembled WGS sequence"/>
</dbReference>
<gene>
    <name evidence="3" type="ORF">Pcinc_006282</name>
</gene>
<evidence type="ECO:0000256" key="1">
    <source>
        <dbReference type="SAM" id="MobiDB-lite"/>
    </source>
</evidence>
<feature type="region of interest" description="Disordered" evidence="1">
    <location>
        <begin position="346"/>
        <end position="425"/>
    </location>
</feature>
<dbReference type="PANTHER" id="PTHR37984:SF8">
    <property type="entry name" value="CCHC-TYPE DOMAIN-CONTAINING PROTEIN"/>
    <property type="match status" value="1"/>
</dbReference>
<dbReference type="EMBL" id="JAWQEG010000464">
    <property type="protein sequence ID" value="KAK3889716.1"/>
    <property type="molecule type" value="Genomic_DNA"/>
</dbReference>
<dbReference type="InterPro" id="IPR050951">
    <property type="entry name" value="Retrovirus_Pol_polyprotein"/>
</dbReference>
<proteinExistence type="predicted"/>
<dbReference type="SUPFAM" id="SSF53098">
    <property type="entry name" value="Ribonuclease H-like"/>
    <property type="match status" value="1"/>
</dbReference>
<evidence type="ECO:0000313" key="3">
    <source>
        <dbReference type="EMBL" id="KAK3889716.1"/>
    </source>
</evidence>
<dbReference type="GO" id="GO:0015074">
    <property type="term" value="P:DNA integration"/>
    <property type="evidence" value="ECO:0007669"/>
    <property type="project" value="InterPro"/>
</dbReference>
<dbReference type="InterPro" id="IPR012337">
    <property type="entry name" value="RNaseH-like_sf"/>
</dbReference>
<feature type="domain" description="Integrase catalytic" evidence="2">
    <location>
        <begin position="145"/>
        <end position="217"/>
    </location>
</feature>
<dbReference type="GO" id="GO:0003676">
    <property type="term" value="F:nucleic acid binding"/>
    <property type="evidence" value="ECO:0007669"/>
    <property type="project" value="InterPro"/>
</dbReference>
<evidence type="ECO:0000313" key="4">
    <source>
        <dbReference type="Proteomes" id="UP001286313"/>
    </source>
</evidence>
<reference evidence="3" key="1">
    <citation type="submission" date="2023-10" db="EMBL/GenBank/DDBJ databases">
        <title>Genome assemblies of two species of porcelain crab, Petrolisthes cinctipes and Petrolisthes manimaculis (Anomura: Porcellanidae).</title>
        <authorList>
            <person name="Angst P."/>
        </authorList>
    </citation>
    <scope>NUCLEOTIDE SEQUENCE</scope>
    <source>
        <strain evidence="3">PB745_01</strain>
        <tissue evidence="3">Gill</tissue>
    </source>
</reference>